<dbReference type="PANTHER" id="PTHR43405:SF1">
    <property type="entry name" value="GLYCOSYL HYDROLASE DIGH"/>
    <property type="match status" value="1"/>
</dbReference>
<dbReference type="RefSeq" id="WP_170035007.1">
    <property type="nucleotide sequence ID" value="NZ_JABDTL010000001.1"/>
</dbReference>
<dbReference type="InterPro" id="IPR052177">
    <property type="entry name" value="Divisome_Glycosyl_Hydrolase"/>
</dbReference>
<sequence>MNQMISRTLLVAVPALLFGGTAAGVALRPSRTAADAVAAARGLAPSISITATSAPDPAPAVMEEGRALWVNRWDYGSAATIRTLMEQARRANFNIVYFQVRGPGDARYRSQLDPCSPRLCGQLGGVPTWDPLEVAVREAHSRGIQLHAWINALSGWESRTAADCRGLRPSVAGQPNHVLVDHPEWAMYTRRGRPMACPNGEDEYVYLSPVHPEVRTHLARVAADVVRRYDVDGVHLDRIRYPGADFGWDPASLAAFGRDPATDREGWARFRRELVNSTVRETNDSIKAVRAVPLSAAVWPIYDRTRLGWRESSSGVAQFFQDTWGWASGGYLDVAVPMTYFYVADERCSYRPRRPGQEPNPDWDCMVADHVAGMRPSGRHVYAGIVTGLPLSEIARQVRLGRERGVNGFSFYSYGALNEQNAWSFLANGVFSEPATVPRMPWLNAAE</sequence>
<evidence type="ECO:0000256" key="1">
    <source>
        <dbReference type="ARBA" id="ARBA00022729"/>
    </source>
</evidence>
<accession>A0A841H0G9</accession>
<dbReference type="PANTHER" id="PTHR43405">
    <property type="entry name" value="GLYCOSYL HYDROLASE DIGH"/>
    <property type="match status" value="1"/>
</dbReference>
<organism evidence="3 4">
    <name type="scientific">Longimicrobium terrae</name>
    <dbReference type="NCBI Taxonomy" id="1639882"/>
    <lineage>
        <taxon>Bacteria</taxon>
        <taxon>Pseudomonadati</taxon>
        <taxon>Gemmatimonadota</taxon>
        <taxon>Longimicrobiia</taxon>
        <taxon>Longimicrobiales</taxon>
        <taxon>Longimicrobiaceae</taxon>
        <taxon>Longimicrobium</taxon>
    </lineage>
</organism>
<proteinExistence type="predicted"/>
<name>A0A841H0G9_9BACT</name>
<keyword evidence="3" id="KW-0449">Lipoprotein</keyword>
<keyword evidence="4" id="KW-1185">Reference proteome</keyword>
<comment type="caution">
    <text evidence="3">The sequence shown here is derived from an EMBL/GenBank/DDBJ whole genome shotgun (WGS) entry which is preliminary data.</text>
</comment>
<reference evidence="3 4" key="1">
    <citation type="submission" date="2020-08" db="EMBL/GenBank/DDBJ databases">
        <title>Genomic Encyclopedia of Type Strains, Phase IV (KMG-IV): sequencing the most valuable type-strain genomes for metagenomic binning, comparative biology and taxonomic classification.</title>
        <authorList>
            <person name="Goeker M."/>
        </authorList>
    </citation>
    <scope>NUCLEOTIDE SEQUENCE [LARGE SCALE GENOMIC DNA]</scope>
    <source>
        <strain evidence="3 4">DSM 29007</strain>
    </source>
</reference>
<evidence type="ECO:0000313" key="3">
    <source>
        <dbReference type="EMBL" id="MBB6071492.1"/>
    </source>
</evidence>
<dbReference type="AlphaFoldDB" id="A0A841H0G9"/>
<keyword evidence="1" id="KW-0732">Signal</keyword>
<dbReference type="Proteomes" id="UP000582837">
    <property type="component" value="Unassembled WGS sequence"/>
</dbReference>
<dbReference type="Pfam" id="PF02638">
    <property type="entry name" value="GHL10"/>
    <property type="match status" value="1"/>
</dbReference>
<dbReference type="SUPFAM" id="SSF51445">
    <property type="entry name" value="(Trans)glycosidases"/>
    <property type="match status" value="1"/>
</dbReference>
<gene>
    <name evidence="3" type="ORF">HNQ61_003120</name>
</gene>
<dbReference type="InterPro" id="IPR003790">
    <property type="entry name" value="GHL10"/>
</dbReference>
<dbReference type="Gene3D" id="3.20.20.80">
    <property type="entry name" value="Glycosidases"/>
    <property type="match status" value="1"/>
</dbReference>
<dbReference type="InterPro" id="IPR017853">
    <property type="entry name" value="GH"/>
</dbReference>
<feature type="domain" description="Glycosyl hydrolase-like 10" evidence="2">
    <location>
        <begin position="72"/>
        <end position="341"/>
    </location>
</feature>
<evidence type="ECO:0000313" key="4">
    <source>
        <dbReference type="Proteomes" id="UP000582837"/>
    </source>
</evidence>
<dbReference type="EMBL" id="JACHIA010000009">
    <property type="protein sequence ID" value="MBB6071492.1"/>
    <property type="molecule type" value="Genomic_DNA"/>
</dbReference>
<evidence type="ECO:0000259" key="2">
    <source>
        <dbReference type="Pfam" id="PF02638"/>
    </source>
</evidence>
<protein>
    <submittedName>
        <fullName evidence="3">Uncharacterized lipoprotein YddW (UPF0748 family)</fullName>
    </submittedName>
</protein>